<dbReference type="Pfam" id="PF00069">
    <property type="entry name" value="Pkinase"/>
    <property type="match status" value="1"/>
</dbReference>
<dbReference type="InterPro" id="IPR017441">
    <property type="entry name" value="Protein_kinase_ATP_BS"/>
</dbReference>
<dbReference type="InterPro" id="IPR011009">
    <property type="entry name" value="Kinase-like_dom_sf"/>
</dbReference>
<evidence type="ECO:0000256" key="8">
    <source>
        <dbReference type="PIRSR" id="PIRSR630616-3"/>
    </source>
</evidence>
<name>X6N7C6_RETFI</name>
<dbReference type="GO" id="GO:0005524">
    <property type="term" value="F:ATP binding"/>
    <property type="evidence" value="ECO:0007669"/>
    <property type="project" value="UniProtKB-UniRule"/>
</dbReference>
<dbReference type="EMBL" id="ASPP01011413">
    <property type="protein sequence ID" value="ETO21659.1"/>
    <property type="molecule type" value="Genomic_DNA"/>
</dbReference>
<feature type="binding site" evidence="7">
    <location>
        <begin position="147"/>
        <end position="148"/>
    </location>
    <ligand>
        <name>ATP</name>
        <dbReference type="ChEBI" id="CHEBI:30616"/>
    </ligand>
</feature>
<reference evidence="12 13" key="1">
    <citation type="journal article" date="2013" name="Curr. Biol.">
        <title>The Genome of the Foraminiferan Reticulomyxa filosa.</title>
        <authorList>
            <person name="Glockner G."/>
            <person name="Hulsmann N."/>
            <person name="Schleicher M."/>
            <person name="Noegel A.A."/>
            <person name="Eichinger L."/>
            <person name="Gallinger C."/>
            <person name="Pawlowski J."/>
            <person name="Sierra R."/>
            <person name="Euteneuer U."/>
            <person name="Pillet L."/>
            <person name="Moustafa A."/>
            <person name="Platzer M."/>
            <person name="Groth M."/>
            <person name="Szafranski K."/>
            <person name="Schliwa M."/>
        </authorList>
    </citation>
    <scope>NUCLEOTIDE SEQUENCE [LARGE SCALE GENOMIC DNA]</scope>
</reference>
<evidence type="ECO:0000256" key="5">
    <source>
        <dbReference type="ARBA" id="ARBA00022840"/>
    </source>
</evidence>
<evidence type="ECO:0000256" key="4">
    <source>
        <dbReference type="ARBA" id="ARBA00022777"/>
    </source>
</evidence>
<dbReference type="SMART" id="SM00220">
    <property type="entry name" value="S_TKc"/>
    <property type="match status" value="1"/>
</dbReference>
<dbReference type="Gene3D" id="3.30.200.20">
    <property type="entry name" value="Phosphorylase Kinase, domain 1"/>
    <property type="match status" value="1"/>
</dbReference>
<feature type="active site" description="Proton acceptor" evidence="6">
    <location>
        <position position="143"/>
    </location>
</feature>
<dbReference type="InterPro" id="IPR000719">
    <property type="entry name" value="Prot_kinase_dom"/>
</dbReference>
<keyword evidence="1 10" id="KW-0723">Serine/threonine-protein kinase</keyword>
<dbReference type="FunFam" id="3.30.200.20:FF:000042">
    <property type="entry name" value="Aurora kinase A"/>
    <property type="match status" value="1"/>
</dbReference>
<dbReference type="PANTHER" id="PTHR24350">
    <property type="entry name" value="SERINE/THREONINE-PROTEIN KINASE IAL-RELATED"/>
    <property type="match status" value="1"/>
</dbReference>
<feature type="binding site" evidence="7">
    <location>
        <position position="161"/>
    </location>
    <ligand>
        <name>ATP</name>
        <dbReference type="ChEBI" id="CHEBI:30616"/>
    </ligand>
</feature>
<protein>
    <recommendedName>
        <fullName evidence="11">Protein kinase domain-containing protein</fullName>
    </recommendedName>
</protein>
<dbReference type="AlphaFoldDB" id="X6N7C6"/>
<feature type="binding site" evidence="7">
    <location>
        <position position="30"/>
    </location>
    <ligand>
        <name>ATP</name>
        <dbReference type="ChEBI" id="CHEBI:30616"/>
    </ligand>
</feature>
<keyword evidence="2" id="KW-0808">Transferase</keyword>
<evidence type="ECO:0000256" key="6">
    <source>
        <dbReference type="PIRSR" id="PIRSR630616-1"/>
    </source>
</evidence>
<gene>
    <name evidence="12" type="ORF">RFI_15547</name>
</gene>
<evidence type="ECO:0000256" key="7">
    <source>
        <dbReference type="PIRSR" id="PIRSR630616-2"/>
    </source>
</evidence>
<keyword evidence="3 7" id="KW-0547">Nucleotide-binding</keyword>
<evidence type="ECO:0000313" key="13">
    <source>
        <dbReference type="Proteomes" id="UP000023152"/>
    </source>
</evidence>
<evidence type="ECO:0000256" key="1">
    <source>
        <dbReference type="ARBA" id="ARBA00022527"/>
    </source>
</evidence>
<dbReference type="OrthoDB" id="377346at2759"/>
<evidence type="ECO:0000259" key="11">
    <source>
        <dbReference type="PROSITE" id="PS50011"/>
    </source>
</evidence>
<comment type="caution">
    <text evidence="12">The sequence shown here is derived from an EMBL/GenBank/DDBJ whole genome shotgun (WGS) entry which is preliminary data.</text>
</comment>
<dbReference type="Proteomes" id="UP000023152">
    <property type="component" value="Unassembled WGS sequence"/>
</dbReference>
<dbReference type="PROSITE" id="PS00107">
    <property type="entry name" value="PROTEIN_KINASE_ATP"/>
    <property type="match status" value="1"/>
</dbReference>
<keyword evidence="5 7" id="KW-0067">ATP-binding</keyword>
<dbReference type="InterPro" id="IPR008271">
    <property type="entry name" value="Ser/Thr_kinase_AS"/>
</dbReference>
<feature type="cross-link" description="Glycyl lysine isopeptide (Lys-Gly) (interchain with G-Cter in SUMO2)" evidence="8">
    <location>
        <position position="145"/>
    </location>
</feature>
<dbReference type="Gene3D" id="1.10.510.10">
    <property type="entry name" value="Transferase(Phosphotransferase) domain 1"/>
    <property type="match status" value="1"/>
</dbReference>
<evidence type="ECO:0000256" key="2">
    <source>
        <dbReference type="ARBA" id="ARBA00022679"/>
    </source>
</evidence>
<feature type="domain" description="Protein kinase" evidence="11">
    <location>
        <begin position="20"/>
        <end position="206"/>
    </location>
</feature>
<sequence>MAFAGSPSSGKQREWCLKDFEIGKRLGRGKFGKVYLVREKKKQFVVALKVLWKQSLIKHNVEHQLRREIEILANLRHPNVIRLYGYFYDQEKVYLMLEFCAGGEVFNHLRAAEKFDERRSARYISSLASALHYCHKKHVIHRDIKPENLLLDHKDNIKLADFGWSVHAPDSRRTTMLGKHLFLFLLSKKTQKNLEKESAKRTDSKR</sequence>
<dbReference type="PROSITE" id="PS50011">
    <property type="entry name" value="PROTEIN_KINASE_DOM"/>
    <property type="match status" value="1"/>
</dbReference>
<keyword evidence="13" id="KW-1185">Reference proteome</keyword>
<proteinExistence type="inferred from homology"/>
<comment type="similarity">
    <text evidence="10">Belongs to the protein kinase superfamily.</text>
</comment>
<evidence type="ECO:0000256" key="9">
    <source>
        <dbReference type="PROSITE-ProRule" id="PRU10141"/>
    </source>
</evidence>
<dbReference type="SUPFAM" id="SSF56112">
    <property type="entry name" value="Protein kinase-like (PK-like)"/>
    <property type="match status" value="1"/>
</dbReference>
<dbReference type="OMA" id="MIHALEY"/>
<dbReference type="GO" id="GO:0004674">
    <property type="term" value="F:protein serine/threonine kinase activity"/>
    <property type="evidence" value="ECO:0007669"/>
    <property type="project" value="UniProtKB-KW"/>
</dbReference>
<accession>X6N7C6</accession>
<evidence type="ECO:0000256" key="3">
    <source>
        <dbReference type="ARBA" id="ARBA00022741"/>
    </source>
</evidence>
<organism evidence="12 13">
    <name type="scientific">Reticulomyxa filosa</name>
    <dbReference type="NCBI Taxonomy" id="46433"/>
    <lineage>
        <taxon>Eukaryota</taxon>
        <taxon>Sar</taxon>
        <taxon>Rhizaria</taxon>
        <taxon>Retaria</taxon>
        <taxon>Foraminifera</taxon>
        <taxon>Monothalamids</taxon>
        <taxon>Reticulomyxidae</taxon>
        <taxon>Reticulomyxa</taxon>
    </lineage>
</organism>
<evidence type="ECO:0000313" key="12">
    <source>
        <dbReference type="EMBL" id="ETO21659.1"/>
    </source>
</evidence>
<feature type="binding site" evidence="7 9">
    <location>
        <position position="49"/>
    </location>
    <ligand>
        <name>ATP</name>
        <dbReference type="ChEBI" id="CHEBI:30616"/>
    </ligand>
</feature>
<keyword evidence="4" id="KW-0418">Kinase</keyword>
<evidence type="ECO:0000256" key="10">
    <source>
        <dbReference type="RuleBase" id="RU000304"/>
    </source>
</evidence>
<dbReference type="InterPro" id="IPR030616">
    <property type="entry name" value="Aur-like"/>
</dbReference>
<dbReference type="PROSITE" id="PS00108">
    <property type="entry name" value="PROTEIN_KINASE_ST"/>
    <property type="match status" value="1"/>
</dbReference>